<dbReference type="SUPFAM" id="SSF51735">
    <property type="entry name" value="NAD(P)-binding Rossmann-fold domains"/>
    <property type="match status" value="1"/>
</dbReference>
<dbReference type="Pfam" id="PF00106">
    <property type="entry name" value="adh_short"/>
    <property type="match status" value="1"/>
</dbReference>
<comment type="caution">
    <text evidence="4">The sequence shown here is derived from an EMBL/GenBank/DDBJ whole genome shotgun (WGS) entry which is preliminary data.</text>
</comment>
<comment type="similarity">
    <text evidence="1">Belongs to the short-chain dehydrogenases/reductases (SDR) family.</text>
</comment>
<keyword evidence="3" id="KW-0560">Oxidoreductase</keyword>
<protein>
    <recommendedName>
        <fullName evidence="6">Short-chain dehydrogenase/reductase family protein</fullName>
    </recommendedName>
</protein>
<evidence type="ECO:0000313" key="5">
    <source>
        <dbReference type="Proteomes" id="UP000310066"/>
    </source>
</evidence>
<dbReference type="STRING" id="329885.A0A4U0UYA9"/>
<dbReference type="PANTHER" id="PTHR24320">
    <property type="entry name" value="RETINOL DEHYDROGENASE"/>
    <property type="match status" value="1"/>
</dbReference>
<gene>
    <name evidence="4" type="ORF">B0A54_07732</name>
</gene>
<sequence length="345" mass="38100">MSSLSLPPDHRGQGARFIDATFKTKALPPPASTTFADQTTIITGSNTGLGLRCAEIMLDLHLTHLIMAVRSIAKGEKAAAALREAHPDAKIEVWELDMLSYDSVRNFAKRCESLPRLDIALLNAGYWEMDSWKVEPSTGHETTLQVNYLSTALLAFLLLPVLKRFSRKGRPSRLSIVSSGLALASQFTNRDAVPLILSFDQLEPFSITAGSERYSTTKTMECMFVWKLSQFVNADEVIVNAVDPGFTKGTALHRDAKGVVIKGLSAIANTFFARSPTQGAWCYIDGIAVKAKDSHGSFVMNWQISCFHSMMYTPEGKQTTERLWDETLEELDFAGVRNIANSLRS</sequence>
<dbReference type="PRINTS" id="PR00081">
    <property type="entry name" value="GDHRDH"/>
</dbReference>
<keyword evidence="2" id="KW-0521">NADP</keyword>
<dbReference type="GO" id="GO:0016491">
    <property type="term" value="F:oxidoreductase activity"/>
    <property type="evidence" value="ECO:0007669"/>
    <property type="project" value="UniProtKB-KW"/>
</dbReference>
<accession>A0A4U0UYA9</accession>
<dbReference type="InterPro" id="IPR036291">
    <property type="entry name" value="NAD(P)-bd_dom_sf"/>
</dbReference>
<evidence type="ECO:0000313" key="4">
    <source>
        <dbReference type="EMBL" id="TKA41210.1"/>
    </source>
</evidence>
<reference evidence="4 5" key="1">
    <citation type="submission" date="2017-03" db="EMBL/GenBank/DDBJ databases">
        <title>Genomes of endolithic fungi from Antarctica.</title>
        <authorList>
            <person name="Coleine C."/>
            <person name="Masonjones S."/>
            <person name="Stajich J.E."/>
        </authorList>
    </citation>
    <scope>NUCLEOTIDE SEQUENCE [LARGE SCALE GENOMIC DNA]</scope>
    <source>
        <strain evidence="4 5">CCFEE 5311</strain>
    </source>
</reference>
<dbReference type="PANTHER" id="PTHR24320:SF252">
    <property type="entry name" value="DEHYDROGENASE_REDUCTASE FAMILY PROTEIN, PUTATIVE (AFU_ORTHOLOGUE AFUA_3G08550)-RELATED"/>
    <property type="match status" value="1"/>
</dbReference>
<dbReference type="Gene3D" id="3.40.50.720">
    <property type="entry name" value="NAD(P)-binding Rossmann-like Domain"/>
    <property type="match status" value="1"/>
</dbReference>
<dbReference type="Proteomes" id="UP000310066">
    <property type="component" value="Unassembled WGS sequence"/>
</dbReference>
<dbReference type="InterPro" id="IPR002347">
    <property type="entry name" value="SDR_fam"/>
</dbReference>
<proteinExistence type="inferred from homology"/>
<name>A0A4U0UYA9_9PEZI</name>
<evidence type="ECO:0000256" key="3">
    <source>
        <dbReference type="ARBA" id="ARBA00023002"/>
    </source>
</evidence>
<organism evidence="4 5">
    <name type="scientific">Friedmanniomyces endolithicus</name>
    <dbReference type="NCBI Taxonomy" id="329885"/>
    <lineage>
        <taxon>Eukaryota</taxon>
        <taxon>Fungi</taxon>
        <taxon>Dikarya</taxon>
        <taxon>Ascomycota</taxon>
        <taxon>Pezizomycotina</taxon>
        <taxon>Dothideomycetes</taxon>
        <taxon>Dothideomycetidae</taxon>
        <taxon>Mycosphaerellales</taxon>
        <taxon>Teratosphaeriaceae</taxon>
        <taxon>Friedmanniomyces</taxon>
    </lineage>
</organism>
<evidence type="ECO:0000256" key="1">
    <source>
        <dbReference type="ARBA" id="ARBA00006484"/>
    </source>
</evidence>
<evidence type="ECO:0008006" key="6">
    <source>
        <dbReference type="Google" id="ProtNLM"/>
    </source>
</evidence>
<dbReference type="OrthoDB" id="542013at2759"/>
<dbReference type="EMBL" id="NAJP01000029">
    <property type="protein sequence ID" value="TKA41210.1"/>
    <property type="molecule type" value="Genomic_DNA"/>
</dbReference>
<evidence type="ECO:0000256" key="2">
    <source>
        <dbReference type="ARBA" id="ARBA00022857"/>
    </source>
</evidence>
<dbReference type="AlphaFoldDB" id="A0A4U0UYA9"/>